<dbReference type="InParanoid" id="A0A165EYL9"/>
<evidence type="ECO:0000313" key="2">
    <source>
        <dbReference type="EMBL" id="KZT55796.1"/>
    </source>
</evidence>
<sequence>MSDRSPPSSPASFHSTYSVLPTTTDTLHEQQTDVKMGSNIVSPSRKSSESSTFASRAPKIAQGKKRLFGAPVLINGVPLAGVLHQEGVPQDFSERPKVYVAKPEDRIVVDENVEAIKPAVDHTALPAVVTSAVTRRATAADAAAADAPAAGAAVALALALAPAPASVNPAALATASTATAAPAAPASAANNPADNQAISLNDLREYKNYDGDFAALTDAEFERELELLKEPAKAYGRVLRKKEREREKETKLAKVRMGREARWESAWEEAVDAGKEDDDVAFKASNNDAHDGKEKKKHDLKKLFSKVGGKIAKVGFKIGKGLMEHAIEGAIEGAGDF</sequence>
<dbReference type="Proteomes" id="UP000076842">
    <property type="component" value="Unassembled WGS sequence"/>
</dbReference>
<organism evidence="2 3">
    <name type="scientific">Calocera cornea HHB12733</name>
    <dbReference type="NCBI Taxonomy" id="1353952"/>
    <lineage>
        <taxon>Eukaryota</taxon>
        <taxon>Fungi</taxon>
        <taxon>Dikarya</taxon>
        <taxon>Basidiomycota</taxon>
        <taxon>Agaricomycotina</taxon>
        <taxon>Dacrymycetes</taxon>
        <taxon>Dacrymycetales</taxon>
        <taxon>Dacrymycetaceae</taxon>
        <taxon>Calocera</taxon>
    </lineage>
</organism>
<name>A0A165EYL9_9BASI</name>
<feature type="compositionally biased region" description="Polar residues" evidence="1">
    <location>
        <begin position="10"/>
        <end position="25"/>
    </location>
</feature>
<protein>
    <submittedName>
        <fullName evidence="2">Uncharacterized protein</fullName>
    </submittedName>
</protein>
<proteinExistence type="predicted"/>
<feature type="compositionally biased region" description="Polar residues" evidence="1">
    <location>
        <begin position="39"/>
        <end position="54"/>
    </location>
</feature>
<accession>A0A165EYL9</accession>
<gene>
    <name evidence="2" type="ORF">CALCODRAFT_545096</name>
</gene>
<evidence type="ECO:0000256" key="1">
    <source>
        <dbReference type="SAM" id="MobiDB-lite"/>
    </source>
</evidence>
<feature type="region of interest" description="Disordered" evidence="1">
    <location>
        <begin position="1"/>
        <end position="56"/>
    </location>
</feature>
<dbReference type="AlphaFoldDB" id="A0A165EYL9"/>
<dbReference type="EMBL" id="KV423988">
    <property type="protein sequence ID" value="KZT55796.1"/>
    <property type="molecule type" value="Genomic_DNA"/>
</dbReference>
<reference evidence="2 3" key="1">
    <citation type="journal article" date="2016" name="Mol. Biol. Evol.">
        <title>Comparative Genomics of Early-Diverging Mushroom-Forming Fungi Provides Insights into the Origins of Lignocellulose Decay Capabilities.</title>
        <authorList>
            <person name="Nagy L.G."/>
            <person name="Riley R."/>
            <person name="Tritt A."/>
            <person name="Adam C."/>
            <person name="Daum C."/>
            <person name="Floudas D."/>
            <person name="Sun H."/>
            <person name="Yadav J.S."/>
            <person name="Pangilinan J."/>
            <person name="Larsson K.H."/>
            <person name="Matsuura K."/>
            <person name="Barry K."/>
            <person name="Labutti K."/>
            <person name="Kuo R."/>
            <person name="Ohm R.A."/>
            <person name="Bhattacharya S.S."/>
            <person name="Shirouzu T."/>
            <person name="Yoshinaga Y."/>
            <person name="Martin F.M."/>
            <person name="Grigoriev I.V."/>
            <person name="Hibbett D.S."/>
        </authorList>
    </citation>
    <scope>NUCLEOTIDE SEQUENCE [LARGE SCALE GENOMIC DNA]</scope>
    <source>
        <strain evidence="2 3">HHB12733</strain>
    </source>
</reference>
<evidence type="ECO:0000313" key="3">
    <source>
        <dbReference type="Proteomes" id="UP000076842"/>
    </source>
</evidence>
<keyword evidence="3" id="KW-1185">Reference proteome</keyword>